<keyword evidence="3" id="KW-1185">Reference proteome</keyword>
<dbReference type="Gene3D" id="3.20.20.140">
    <property type="entry name" value="Metal-dependent hydrolases"/>
    <property type="match status" value="1"/>
</dbReference>
<proteinExistence type="predicted"/>
<sequence>MTVPPVTVYAARLVRTMDPARPTAEAVAVVGDRVRAVGSMAELEQYPGVTVDDRYADAVLFPGFVEAHAHPFGGALWDFTYVGRYDAMSPDGRTWPGCRSTEAVLARLREVDATLPEGEPLLAWGLDPIYFPGERLDKRHLDSVSRTRPIVVMHQSFHLMTVSSFVLDADGITRDTPVEGVAKGPDGEPNGELREPAAMGLVRSTPSMLAGPGGFHEAACRNFGLDARNHGVTTLTDLGSRALADDDYVAAYRAVVEAEDYPARISAFLLGATGSALAGLGPQAAAARARELRATSGDKLRFGHVKLILDGSIQGFTARLQAPGYLPDDRKGIWVMAPEAFVESFRAFHDAGLTVHVHCNGDEATELFLETVEEALELHPRWNHRHTVTHSQLTTPAQYRRMAELGMCANLFSNHLWYWGDQHRDVVLGPDRASRMDAAATAARCRVPFTLHCDSPVTPLDPLATASYAAARETPSGQVLGEHERISVAMALEAVTLGAAYTLKMDHEVGSIEAGKYADLAVLDRDPFVLEAAELRDVRVHGTVLGGRHFPVGT</sequence>
<feature type="domain" description="Amidohydrolase 3" evidence="1">
    <location>
        <begin position="58"/>
        <end position="548"/>
    </location>
</feature>
<gene>
    <name evidence="2" type="primary">nfdA_1</name>
    <name evidence="2" type="ORF">I601_0640</name>
</gene>
<dbReference type="KEGG" id="ndk:I601_0640"/>
<protein>
    <submittedName>
        <fullName evidence="2">N-substituted formamide deformylase</fullName>
        <ecNumber evidence="2">3.5.1.91</ecNumber>
    </submittedName>
</protein>
<dbReference type="Proteomes" id="UP000077868">
    <property type="component" value="Chromosome"/>
</dbReference>
<evidence type="ECO:0000313" key="2">
    <source>
        <dbReference type="EMBL" id="ANH37092.1"/>
    </source>
</evidence>
<dbReference type="Gene3D" id="2.30.40.10">
    <property type="entry name" value="Urease, subunit C, domain 1"/>
    <property type="match status" value="1"/>
</dbReference>
<dbReference type="PANTHER" id="PTHR22642:SF2">
    <property type="entry name" value="PROTEIN LONG AFTER FAR-RED 3"/>
    <property type="match status" value="1"/>
</dbReference>
<dbReference type="InterPro" id="IPR032466">
    <property type="entry name" value="Metal_Hydrolase"/>
</dbReference>
<dbReference type="RefSeq" id="WP_068106340.1">
    <property type="nucleotide sequence ID" value="NZ_CP015079.1"/>
</dbReference>
<dbReference type="SUPFAM" id="SSF51556">
    <property type="entry name" value="Metallo-dependent hydrolases"/>
    <property type="match status" value="1"/>
</dbReference>
<dbReference type="EMBL" id="CP015079">
    <property type="protein sequence ID" value="ANH37092.1"/>
    <property type="molecule type" value="Genomic_DNA"/>
</dbReference>
<dbReference type="InterPro" id="IPR033932">
    <property type="entry name" value="YtcJ-like"/>
</dbReference>
<name>A0A1A9GHH6_9ACTN</name>
<dbReference type="CDD" id="cd01300">
    <property type="entry name" value="YtcJ_like"/>
    <property type="match status" value="1"/>
</dbReference>
<dbReference type="SUPFAM" id="SSF51338">
    <property type="entry name" value="Composite domain of metallo-dependent hydrolases"/>
    <property type="match status" value="1"/>
</dbReference>
<evidence type="ECO:0000313" key="3">
    <source>
        <dbReference type="Proteomes" id="UP000077868"/>
    </source>
</evidence>
<reference evidence="2 3" key="1">
    <citation type="submission" date="2016-03" db="EMBL/GenBank/DDBJ databases">
        <title>Complete genome sequence of a soil Actinobacterium, Nocardioides dokdonensis FR1436.</title>
        <authorList>
            <person name="Kwon S.-K."/>
            <person name="Kim K."/>
            <person name="Kim J.F."/>
        </authorList>
    </citation>
    <scope>NUCLEOTIDE SEQUENCE [LARGE SCALE GENOMIC DNA]</scope>
    <source>
        <strain evidence="2 3">FR1436</strain>
    </source>
</reference>
<accession>A0A1A9GHH6</accession>
<keyword evidence="2" id="KW-0378">Hydrolase</keyword>
<dbReference type="GO" id="GO:0016810">
    <property type="term" value="F:hydrolase activity, acting on carbon-nitrogen (but not peptide) bonds"/>
    <property type="evidence" value="ECO:0007669"/>
    <property type="project" value="InterPro"/>
</dbReference>
<organism evidence="2 3">
    <name type="scientific">Nocardioides dokdonensis FR1436</name>
    <dbReference type="NCBI Taxonomy" id="1300347"/>
    <lineage>
        <taxon>Bacteria</taxon>
        <taxon>Bacillati</taxon>
        <taxon>Actinomycetota</taxon>
        <taxon>Actinomycetes</taxon>
        <taxon>Propionibacteriales</taxon>
        <taxon>Nocardioidaceae</taxon>
        <taxon>Nocardioides</taxon>
    </lineage>
</organism>
<evidence type="ECO:0000259" key="1">
    <source>
        <dbReference type="Pfam" id="PF07969"/>
    </source>
</evidence>
<dbReference type="PANTHER" id="PTHR22642">
    <property type="entry name" value="IMIDAZOLONEPROPIONASE"/>
    <property type="match status" value="1"/>
</dbReference>
<dbReference type="EC" id="3.5.1.91" evidence="2"/>
<dbReference type="OrthoDB" id="3173428at2"/>
<dbReference type="Gene3D" id="3.10.310.70">
    <property type="match status" value="1"/>
</dbReference>
<dbReference type="InterPro" id="IPR011059">
    <property type="entry name" value="Metal-dep_hydrolase_composite"/>
</dbReference>
<dbReference type="InterPro" id="IPR013108">
    <property type="entry name" value="Amidohydro_3"/>
</dbReference>
<dbReference type="Pfam" id="PF07969">
    <property type="entry name" value="Amidohydro_3"/>
    <property type="match status" value="1"/>
</dbReference>
<dbReference type="AlphaFoldDB" id="A0A1A9GHH6"/>
<dbReference type="STRING" id="1300347.I601_0640"/>
<dbReference type="PATRIC" id="fig|1300347.3.peg.645"/>